<dbReference type="GO" id="GO:0005576">
    <property type="term" value="C:extracellular region"/>
    <property type="evidence" value="ECO:0007669"/>
    <property type="project" value="UniProtKB-SubCell"/>
</dbReference>
<dbReference type="EC" id="3.1.1.73" evidence="2"/>
<evidence type="ECO:0000256" key="10">
    <source>
        <dbReference type="SAM" id="SignalP"/>
    </source>
</evidence>
<evidence type="ECO:0000256" key="6">
    <source>
        <dbReference type="ARBA" id="ARBA00022801"/>
    </source>
</evidence>
<evidence type="ECO:0000313" key="12">
    <source>
        <dbReference type="Proteomes" id="UP001303373"/>
    </source>
</evidence>
<keyword evidence="7" id="KW-0119">Carbohydrate metabolism</keyword>
<name>A0AAQ3M084_9PEZI</name>
<dbReference type="PANTHER" id="PTHR38050:SF2">
    <property type="entry name" value="FERULOYL ESTERASE C-RELATED"/>
    <property type="match status" value="1"/>
</dbReference>
<dbReference type="InterPro" id="IPR029058">
    <property type="entry name" value="AB_hydrolase_fold"/>
</dbReference>
<evidence type="ECO:0000256" key="9">
    <source>
        <dbReference type="ARBA" id="ARBA00034075"/>
    </source>
</evidence>
<dbReference type="PANTHER" id="PTHR38050">
    <property type="match status" value="1"/>
</dbReference>
<evidence type="ECO:0000256" key="3">
    <source>
        <dbReference type="ARBA" id="ARBA00022525"/>
    </source>
</evidence>
<accession>A0AAQ3M084</accession>
<sequence length="331" mass="35091">MPGRASLTAYLAFLFGSLSTIVNGMNSSGCGKALASGINVGGTGQSNNLTISSSGVQRTYLLHVPTAYIPSKSHGLIFSFHGRDQTASDQEELSQFSNSFFNPHMLAVYPQGLNNEWQGDPDASTNDVSFTLDMITAITAEYCVDENMVYVAGKSNGGGFAANILACDPNASKKIAAFAAASGAFYQGTAGAACDAETVAFDCHPGRQVIPIIETHGTADPIIPYSGGSRRDKCLPQIPHFMTSWSNRNGFGAGNESTSMNDGKVTKYQFDSETSDHSGIITHYKIDGLGHAWPSTVANVDGGPTFFNATELFMDFFNKWPLNATVNLTGG</sequence>
<comment type="subcellular location">
    <subcellularLocation>
        <location evidence="1">Secreted</location>
    </subcellularLocation>
</comment>
<evidence type="ECO:0000256" key="2">
    <source>
        <dbReference type="ARBA" id="ARBA00013091"/>
    </source>
</evidence>
<evidence type="ECO:0000256" key="7">
    <source>
        <dbReference type="ARBA" id="ARBA00023277"/>
    </source>
</evidence>
<proteinExistence type="predicted"/>
<dbReference type="InterPro" id="IPR043595">
    <property type="entry name" value="FaeB/C/D"/>
</dbReference>
<keyword evidence="8" id="KW-0624">Polysaccharide degradation</keyword>
<keyword evidence="5 10" id="KW-0732">Signal</keyword>
<dbReference type="GO" id="GO:0045493">
    <property type="term" value="P:xylan catabolic process"/>
    <property type="evidence" value="ECO:0007669"/>
    <property type="project" value="UniProtKB-KW"/>
</dbReference>
<comment type="catalytic activity">
    <reaction evidence="9">
        <text>feruloyl-polysaccharide + H2O = ferulate + polysaccharide.</text>
        <dbReference type="EC" id="3.1.1.73"/>
    </reaction>
</comment>
<evidence type="ECO:0000256" key="5">
    <source>
        <dbReference type="ARBA" id="ARBA00022729"/>
    </source>
</evidence>
<evidence type="ECO:0000256" key="8">
    <source>
        <dbReference type="ARBA" id="ARBA00023326"/>
    </source>
</evidence>
<evidence type="ECO:0000313" key="11">
    <source>
        <dbReference type="EMBL" id="WPG97430.1"/>
    </source>
</evidence>
<feature type="chain" id="PRO_5043034313" description="feruloyl esterase" evidence="10">
    <location>
        <begin position="25"/>
        <end position="331"/>
    </location>
</feature>
<keyword evidence="12" id="KW-1185">Reference proteome</keyword>
<dbReference type="Gene3D" id="3.40.50.1820">
    <property type="entry name" value="alpha/beta hydrolase"/>
    <property type="match status" value="1"/>
</dbReference>
<keyword evidence="4" id="KW-0858">Xylan degradation</keyword>
<gene>
    <name evidence="11" type="ORF">R9X50_00020500</name>
</gene>
<evidence type="ECO:0000256" key="4">
    <source>
        <dbReference type="ARBA" id="ARBA00022651"/>
    </source>
</evidence>
<reference evidence="11 12" key="1">
    <citation type="submission" date="2023-11" db="EMBL/GenBank/DDBJ databases">
        <title>An acidophilic fungus is an integral part of prey digestion in a carnivorous sundew plant.</title>
        <authorList>
            <person name="Tsai I.J."/>
        </authorList>
    </citation>
    <scope>NUCLEOTIDE SEQUENCE [LARGE SCALE GENOMIC DNA]</scope>
    <source>
        <strain evidence="11">169a</strain>
    </source>
</reference>
<dbReference type="AlphaFoldDB" id="A0AAQ3M084"/>
<organism evidence="11 12">
    <name type="scientific">Acrodontium crateriforme</name>
    <dbReference type="NCBI Taxonomy" id="150365"/>
    <lineage>
        <taxon>Eukaryota</taxon>
        <taxon>Fungi</taxon>
        <taxon>Dikarya</taxon>
        <taxon>Ascomycota</taxon>
        <taxon>Pezizomycotina</taxon>
        <taxon>Dothideomycetes</taxon>
        <taxon>Dothideomycetidae</taxon>
        <taxon>Mycosphaerellales</taxon>
        <taxon>Teratosphaeriaceae</taxon>
        <taxon>Acrodontium</taxon>
    </lineage>
</organism>
<dbReference type="Proteomes" id="UP001303373">
    <property type="component" value="Chromosome 1"/>
</dbReference>
<dbReference type="EMBL" id="CP138580">
    <property type="protein sequence ID" value="WPG97430.1"/>
    <property type="molecule type" value="Genomic_DNA"/>
</dbReference>
<dbReference type="SUPFAM" id="SSF53474">
    <property type="entry name" value="alpha/beta-Hydrolases"/>
    <property type="match status" value="1"/>
</dbReference>
<feature type="signal peptide" evidence="10">
    <location>
        <begin position="1"/>
        <end position="24"/>
    </location>
</feature>
<keyword evidence="6" id="KW-0378">Hydrolase</keyword>
<protein>
    <recommendedName>
        <fullName evidence="2">feruloyl esterase</fullName>
        <ecNumber evidence="2">3.1.1.73</ecNumber>
    </recommendedName>
</protein>
<dbReference type="GO" id="GO:0030600">
    <property type="term" value="F:feruloyl esterase activity"/>
    <property type="evidence" value="ECO:0007669"/>
    <property type="project" value="UniProtKB-EC"/>
</dbReference>
<keyword evidence="3" id="KW-0964">Secreted</keyword>
<evidence type="ECO:0000256" key="1">
    <source>
        <dbReference type="ARBA" id="ARBA00004613"/>
    </source>
</evidence>